<feature type="transmembrane region" description="Helical" evidence="1">
    <location>
        <begin position="160"/>
        <end position="181"/>
    </location>
</feature>
<feature type="transmembrane region" description="Helical" evidence="1">
    <location>
        <begin position="187"/>
        <end position="208"/>
    </location>
</feature>
<dbReference type="InterPro" id="IPR021359">
    <property type="entry name" value="DUF2812"/>
</dbReference>
<keyword evidence="1" id="KW-0812">Transmembrane</keyword>
<gene>
    <name evidence="2" type="ORF">GJV26_14380</name>
</gene>
<name>A0A6I3XGI2_9BURK</name>
<dbReference type="Pfam" id="PF11193">
    <property type="entry name" value="DUF2812"/>
    <property type="match status" value="1"/>
</dbReference>
<dbReference type="AlphaFoldDB" id="A0A6I3XGI2"/>
<accession>A0A6I3XGI2</accession>
<keyword evidence="1" id="KW-1133">Transmembrane helix</keyword>
<protein>
    <submittedName>
        <fullName evidence="2">DUF2812 domain-containing protein</fullName>
    </submittedName>
</protein>
<dbReference type="OrthoDB" id="8230517at2"/>
<comment type="caution">
    <text evidence="2">The sequence shown here is derived from an EMBL/GenBank/DDBJ whole genome shotgun (WGS) entry which is preliminary data.</text>
</comment>
<dbReference type="Proteomes" id="UP000431684">
    <property type="component" value="Unassembled WGS sequence"/>
</dbReference>
<keyword evidence="3" id="KW-1185">Reference proteome</keyword>
<reference evidence="2 3" key="1">
    <citation type="submission" date="2019-11" db="EMBL/GenBank/DDBJ databases">
        <title>Draft Genome Sequences of Six Type Strains of the Genus Massilia.</title>
        <authorList>
            <person name="Miess H."/>
            <person name="Frediansyah A."/>
            <person name="Goeker M."/>
            <person name="Gross H."/>
        </authorList>
    </citation>
    <scope>NUCLEOTIDE SEQUENCE [LARGE SCALE GENOMIC DNA]</scope>
    <source>
        <strain evidence="2 3">DSM 17513</strain>
    </source>
</reference>
<dbReference type="EMBL" id="WNWM01000002">
    <property type="protein sequence ID" value="MUI13640.1"/>
    <property type="molecule type" value="Genomic_DNA"/>
</dbReference>
<sequence length="220" mass="24330">MRQHVHTTAFVLQCTVAAVLPYSAGSALQFGIDIGTGGTRMDGNRGTRRVRKFKLGAAWHPERIERWLETQSAEGLHLESVAPFGIYTFIADLPEPHDYRIDFASTREVEDPHYAEAPTAAGWKLAGHSMSWMLWRAPKGEARDIFTHAPARVSTYRRQAIAMLIIAAIQVPPLVSGTMALRRHDELAWASVLILSSAVMSLALYALARVAGRLLKVKDS</sequence>
<keyword evidence="1" id="KW-0472">Membrane</keyword>
<organism evidence="2 3">
    <name type="scientific">Pseudoduganella dura</name>
    <dbReference type="NCBI Taxonomy" id="321982"/>
    <lineage>
        <taxon>Bacteria</taxon>
        <taxon>Pseudomonadati</taxon>
        <taxon>Pseudomonadota</taxon>
        <taxon>Betaproteobacteria</taxon>
        <taxon>Burkholderiales</taxon>
        <taxon>Oxalobacteraceae</taxon>
        <taxon>Telluria group</taxon>
        <taxon>Pseudoduganella</taxon>
    </lineage>
</organism>
<proteinExistence type="predicted"/>
<evidence type="ECO:0000256" key="1">
    <source>
        <dbReference type="SAM" id="Phobius"/>
    </source>
</evidence>
<evidence type="ECO:0000313" key="2">
    <source>
        <dbReference type="EMBL" id="MUI13640.1"/>
    </source>
</evidence>
<evidence type="ECO:0000313" key="3">
    <source>
        <dbReference type="Proteomes" id="UP000431684"/>
    </source>
</evidence>